<evidence type="ECO:0000256" key="6">
    <source>
        <dbReference type="ARBA" id="ARBA00022723"/>
    </source>
</evidence>
<protein>
    <recommendedName>
        <fullName evidence="12">Zinc finger CHC2-type domain-containing protein</fullName>
    </recommendedName>
</protein>
<evidence type="ECO:0000256" key="2">
    <source>
        <dbReference type="ARBA" id="ARBA00022478"/>
    </source>
</evidence>
<keyword evidence="5" id="KW-0235">DNA replication</keyword>
<dbReference type="GO" id="GO:0000428">
    <property type="term" value="C:DNA-directed RNA polymerase complex"/>
    <property type="evidence" value="ECO:0007669"/>
    <property type="project" value="UniProtKB-KW"/>
</dbReference>
<keyword evidence="6" id="KW-0479">Metal-binding</keyword>
<dbReference type="Gene3D" id="3.90.980.10">
    <property type="entry name" value="DNA primase, catalytic core, N-terminal domain"/>
    <property type="match status" value="1"/>
</dbReference>
<dbReference type="GO" id="GO:0008270">
    <property type="term" value="F:zinc ion binding"/>
    <property type="evidence" value="ECO:0007669"/>
    <property type="project" value="UniProtKB-KW"/>
</dbReference>
<dbReference type="GO" id="GO:0006269">
    <property type="term" value="P:DNA replication, synthesis of primer"/>
    <property type="evidence" value="ECO:0007669"/>
    <property type="project" value="TreeGrafter"/>
</dbReference>
<dbReference type="SUPFAM" id="SSF57783">
    <property type="entry name" value="Zinc beta-ribbon"/>
    <property type="match status" value="1"/>
</dbReference>
<dbReference type="EMBL" id="UINC01045637">
    <property type="protein sequence ID" value="SVB52630.1"/>
    <property type="molecule type" value="Genomic_DNA"/>
</dbReference>
<keyword evidence="10" id="KW-0238">DNA-binding</keyword>
<evidence type="ECO:0000256" key="7">
    <source>
        <dbReference type="ARBA" id="ARBA00022771"/>
    </source>
</evidence>
<keyword evidence="4" id="KW-0548">Nucleotidyltransferase</keyword>
<keyword evidence="2" id="KW-0240">DNA-directed RNA polymerase</keyword>
<evidence type="ECO:0000256" key="4">
    <source>
        <dbReference type="ARBA" id="ARBA00022695"/>
    </source>
</evidence>
<dbReference type="Gene3D" id="3.90.580.10">
    <property type="entry name" value="Zinc finger, CHC2-type domain"/>
    <property type="match status" value="1"/>
</dbReference>
<dbReference type="InterPro" id="IPR002694">
    <property type="entry name" value="Znf_CHC2"/>
</dbReference>
<accession>A0A382EPH0</accession>
<keyword evidence="11" id="KW-0804">Transcription</keyword>
<dbReference type="Pfam" id="PF08275">
    <property type="entry name" value="DNAG_N"/>
    <property type="match status" value="1"/>
</dbReference>
<gene>
    <name evidence="13" type="ORF">METZ01_LOCUS205484</name>
</gene>
<keyword evidence="3" id="KW-0808">Transferase</keyword>
<organism evidence="13">
    <name type="scientific">marine metagenome</name>
    <dbReference type="NCBI Taxonomy" id="408172"/>
    <lineage>
        <taxon>unclassified sequences</taxon>
        <taxon>metagenomes</taxon>
        <taxon>ecological metagenomes</taxon>
    </lineage>
</organism>
<reference evidence="13" key="1">
    <citation type="submission" date="2018-05" db="EMBL/GenBank/DDBJ databases">
        <authorList>
            <person name="Lanie J.A."/>
            <person name="Ng W.-L."/>
            <person name="Kazmierczak K.M."/>
            <person name="Andrzejewski T.M."/>
            <person name="Davidsen T.M."/>
            <person name="Wayne K.J."/>
            <person name="Tettelin H."/>
            <person name="Glass J.I."/>
            <person name="Rusch D."/>
            <person name="Podicherti R."/>
            <person name="Tsui H.-C.T."/>
            <person name="Winkler M.E."/>
        </authorList>
    </citation>
    <scope>NUCLEOTIDE SEQUENCE</scope>
</reference>
<dbReference type="GO" id="GO:0005737">
    <property type="term" value="C:cytoplasm"/>
    <property type="evidence" value="ECO:0007669"/>
    <property type="project" value="TreeGrafter"/>
</dbReference>
<keyword evidence="8" id="KW-0862">Zinc</keyword>
<evidence type="ECO:0000259" key="12">
    <source>
        <dbReference type="SMART" id="SM00400"/>
    </source>
</evidence>
<evidence type="ECO:0000256" key="8">
    <source>
        <dbReference type="ARBA" id="ARBA00022833"/>
    </source>
</evidence>
<dbReference type="InterPro" id="IPR013264">
    <property type="entry name" value="DNAG_N"/>
</dbReference>
<dbReference type="GO" id="GO:0003899">
    <property type="term" value="F:DNA-directed RNA polymerase activity"/>
    <property type="evidence" value="ECO:0007669"/>
    <property type="project" value="InterPro"/>
</dbReference>
<sequence length="200" mass="22632">MNHFIPDHLIEEIRAQSDILDIISTNVLLKKSGQNYKGLCPFHSEKTPSFTVSPEKQIYHCFGCGAGGNVFKFVMEMEDLPFLDVVRGLASKCGVELPTFKPGQVNAKSNERNMLLDINQKATNYFIRSLMSEDGKSARSYLNSRGFNDKKLLTDYSIGWALPGWKNTFNLLKNKENFSRNDILRAGLIKQKEGADENNF</sequence>
<dbReference type="AlphaFoldDB" id="A0A382EPH0"/>
<evidence type="ECO:0000313" key="13">
    <source>
        <dbReference type="EMBL" id="SVB52630.1"/>
    </source>
</evidence>
<feature type="non-terminal residue" evidence="13">
    <location>
        <position position="200"/>
    </location>
</feature>
<evidence type="ECO:0000256" key="3">
    <source>
        <dbReference type="ARBA" id="ARBA00022679"/>
    </source>
</evidence>
<keyword evidence="7" id="KW-0863">Zinc-finger</keyword>
<dbReference type="SUPFAM" id="SSF56731">
    <property type="entry name" value="DNA primase core"/>
    <property type="match status" value="1"/>
</dbReference>
<keyword evidence="9" id="KW-0460">Magnesium</keyword>
<dbReference type="SMART" id="SM00400">
    <property type="entry name" value="ZnF_CHCC"/>
    <property type="match status" value="1"/>
</dbReference>
<dbReference type="GO" id="GO:0003677">
    <property type="term" value="F:DNA binding"/>
    <property type="evidence" value="ECO:0007669"/>
    <property type="project" value="UniProtKB-KW"/>
</dbReference>
<comment type="cofactor">
    <cofactor evidence="1">
        <name>Zn(2+)</name>
        <dbReference type="ChEBI" id="CHEBI:29105"/>
    </cofactor>
</comment>
<feature type="domain" description="Zinc finger CHC2-type" evidence="12">
    <location>
        <begin position="36"/>
        <end position="90"/>
    </location>
</feature>
<dbReference type="PANTHER" id="PTHR30313">
    <property type="entry name" value="DNA PRIMASE"/>
    <property type="match status" value="1"/>
</dbReference>
<evidence type="ECO:0000256" key="11">
    <source>
        <dbReference type="ARBA" id="ARBA00023163"/>
    </source>
</evidence>
<proteinExistence type="predicted"/>
<dbReference type="InterPro" id="IPR036977">
    <property type="entry name" value="DNA_primase_Znf_CHC2"/>
</dbReference>
<evidence type="ECO:0000256" key="9">
    <source>
        <dbReference type="ARBA" id="ARBA00022842"/>
    </source>
</evidence>
<dbReference type="FunFam" id="3.90.580.10:FF:000001">
    <property type="entry name" value="DNA primase"/>
    <property type="match status" value="1"/>
</dbReference>
<dbReference type="PANTHER" id="PTHR30313:SF2">
    <property type="entry name" value="DNA PRIMASE"/>
    <property type="match status" value="1"/>
</dbReference>
<dbReference type="InterPro" id="IPR050219">
    <property type="entry name" value="DnaG_primase"/>
</dbReference>
<dbReference type="Pfam" id="PF01807">
    <property type="entry name" value="Zn_ribbon_DnaG"/>
    <property type="match status" value="1"/>
</dbReference>
<evidence type="ECO:0000256" key="1">
    <source>
        <dbReference type="ARBA" id="ARBA00001947"/>
    </source>
</evidence>
<dbReference type="InterPro" id="IPR037068">
    <property type="entry name" value="DNA_primase_core_N_sf"/>
</dbReference>
<evidence type="ECO:0000256" key="5">
    <source>
        <dbReference type="ARBA" id="ARBA00022705"/>
    </source>
</evidence>
<evidence type="ECO:0000256" key="10">
    <source>
        <dbReference type="ARBA" id="ARBA00023125"/>
    </source>
</evidence>
<name>A0A382EPH0_9ZZZZ</name>